<evidence type="ECO:0000256" key="1">
    <source>
        <dbReference type="SAM" id="Phobius"/>
    </source>
</evidence>
<evidence type="ECO:0000313" key="2">
    <source>
        <dbReference type="EMBL" id="OAQ34693.1"/>
    </source>
</evidence>
<dbReference type="EMBL" id="KV442016">
    <property type="protein sequence ID" value="OAQ34693.1"/>
    <property type="molecule type" value="Genomic_DNA"/>
</dbReference>
<evidence type="ECO:0000313" key="3">
    <source>
        <dbReference type="Proteomes" id="UP000078512"/>
    </source>
</evidence>
<gene>
    <name evidence="2" type="ORF">K457DRAFT_1560667</name>
</gene>
<feature type="transmembrane region" description="Helical" evidence="1">
    <location>
        <begin position="47"/>
        <end position="73"/>
    </location>
</feature>
<keyword evidence="1" id="KW-0812">Transmembrane</keyword>
<dbReference type="Proteomes" id="UP000078512">
    <property type="component" value="Unassembled WGS sequence"/>
</dbReference>
<dbReference type="AlphaFoldDB" id="A0A197KBZ2"/>
<keyword evidence="1" id="KW-0472">Membrane</keyword>
<keyword evidence="3" id="KW-1185">Reference proteome</keyword>
<name>A0A197KBZ2_9FUNG</name>
<protein>
    <submittedName>
        <fullName evidence="2">Uncharacterized protein</fullName>
    </submittedName>
</protein>
<organism evidence="2 3">
    <name type="scientific">Linnemannia elongata AG-77</name>
    <dbReference type="NCBI Taxonomy" id="1314771"/>
    <lineage>
        <taxon>Eukaryota</taxon>
        <taxon>Fungi</taxon>
        <taxon>Fungi incertae sedis</taxon>
        <taxon>Mucoromycota</taxon>
        <taxon>Mortierellomycotina</taxon>
        <taxon>Mortierellomycetes</taxon>
        <taxon>Mortierellales</taxon>
        <taxon>Mortierellaceae</taxon>
        <taxon>Linnemannia</taxon>
    </lineage>
</organism>
<keyword evidence="1" id="KW-1133">Transmembrane helix</keyword>
<accession>A0A197KBZ2</accession>
<proteinExistence type="predicted"/>
<sequence>MDPIHITVWLIEPIEPRCQFIRALYYPIHPPVPASVSPSTPAFLPTLFISLFSFLFLSSFPSFLSFFFFFSIFDPLPPIIPPSPSLLHLTPPVASFIRHPSLAQSPANPLITNSLHIPSFRPTPLFNTPHQLDFIPPAFTSSSLSLSHPTLSSRNNPLFRPTLGPFFVSSHTLYL</sequence>
<reference evidence="2 3" key="1">
    <citation type="submission" date="2016-05" db="EMBL/GenBank/DDBJ databases">
        <title>Genome sequencing reveals origins of a unique bacterial endosymbiosis in the earliest lineages of terrestrial Fungi.</title>
        <authorList>
            <consortium name="DOE Joint Genome Institute"/>
            <person name="Uehling J."/>
            <person name="Gryganskyi A."/>
            <person name="Hameed K."/>
            <person name="Tschaplinski T."/>
            <person name="Misztal P."/>
            <person name="Wu S."/>
            <person name="Desiro A."/>
            <person name="Vande Pol N."/>
            <person name="Du Z.-Y."/>
            <person name="Zienkiewicz A."/>
            <person name="Zienkiewicz K."/>
            <person name="Morin E."/>
            <person name="Tisserant E."/>
            <person name="Splivallo R."/>
            <person name="Hainaut M."/>
            <person name="Henrissat B."/>
            <person name="Ohm R."/>
            <person name="Kuo A."/>
            <person name="Yan J."/>
            <person name="Lipzen A."/>
            <person name="Nolan M."/>
            <person name="Labutti K."/>
            <person name="Barry K."/>
            <person name="Goldstein A."/>
            <person name="Labbe J."/>
            <person name="Schadt C."/>
            <person name="Tuskan G."/>
            <person name="Grigoriev I."/>
            <person name="Martin F."/>
            <person name="Vilgalys R."/>
            <person name="Bonito G."/>
        </authorList>
    </citation>
    <scope>NUCLEOTIDE SEQUENCE [LARGE SCALE GENOMIC DNA]</scope>
    <source>
        <strain evidence="2 3">AG-77</strain>
    </source>
</reference>